<dbReference type="AlphaFoldDB" id="A0A8J4A7Q5"/>
<evidence type="ECO:0000313" key="1">
    <source>
        <dbReference type="EMBL" id="GIL25755.1"/>
    </source>
</evidence>
<protein>
    <submittedName>
        <fullName evidence="1">Uncharacterized protein</fullName>
    </submittedName>
</protein>
<reference evidence="2" key="1">
    <citation type="journal article" date="2021" name="Int. J. Syst. Evol. Microbiol.">
        <title>Actinocatenispora comari sp. nov., an endophytic actinomycete isolated from aerial parts of Comarum salesowianum.</title>
        <authorList>
            <person name="Oyunbileg N."/>
            <person name="Iizaka Y."/>
            <person name="Hamada M."/>
            <person name="Davaapurev B.O."/>
            <person name="Fukumoto A."/>
            <person name="Tsetseg B."/>
            <person name="Kato F."/>
            <person name="Tamura T."/>
            <person name="Batkhuu J."/>
            <person name="Anzai Y."/>
        </authorList>
    </citation>
    <scope>NUCLEOTIDE SEQUENCE [LARGE SCALE GENOMIC DNA]</scope>
    <source>
        <strain evidence="2">NUM-2625</strain>
    </source>
</reference>
<gene>
    <name evidence="1" type="ORF">NUM_10090</name>
</gene>
<name>A0A8J4A7Q5_9ACTN</name>
<organism evidence="1 2">
    <name type="scientific">Actinocatenispora comari</name>
    <dbReference type="NCBI Taxonomy" id="2807577"/>
    <lineage>
        <taxon>Bacteria</taxon>
        <taxon>Bacillati</taxon>
        <taxon>Actinomycetota</taxon>
        <taxon>Actinomycetes</taxon>
        <taxon>Micromonosporales</taxon>
        <taxon>Micromonosporaceae</taxon>
        <taxon>Actinocatenispora</taxon>
    </lineage>
</organism>
<comment type="caution">
    <text evidence="1">The sequence shown here is derived from an EMBL/GenBank/DDBJ whole genome shotgun (WGS) entry which is preliminary data.</text>
</comment>
<dbReference type="Proteomes" id="UP000614996">
    <property type="component" value="Unassembled WGS sequence"/>
</dbReference>
<accession>A0A8J4A7Q5</accession>
<sequence>MVAFHSISTILVDHFIWRNEPERGQVTRIRPFASPGPVTAAFDAVDRYATRRTVGPGFGRGG</sequence>
<proteinExistence type="predicted"/>
<dbReference type="EMBL" id="BOPO01000008">
    <property type="protein sequence ID" value="GIL25755.1"/>
    <property type="molecule type" value="Genomic_DNA"/>
</dbReference>
<keyword evidence="2" id="KW-1185">Reference proteome</keyword>
<evidence type="ECO:0000313" key="2">
    <source>
        <dbReference type="Proteomes" id="UP000614996"/>
    </source>
</evidence>